<evidence type="ECO:0000313" key="6">
    <source>
        <dbReference type="EMBL" id="PWI67159.1"/>
    </source>
</evidence>
<sequence>MAAVNLQSQAHRDLLDIIDRLRLEGISRYVDLPEIIVTGDQSAGKSSVLEAISGMTFPTKDNLCTRFATELILRRAPHVDVKVSITPDSDRPNHEKEDLKKFQPPLETSGSGLGFVIEEAKEAMGLNGGKKSFSNDILRVELSGPEQPHLTMVDLPGLFQAGNSTQSDEDAELVTRMVIRYMRRPRSIILAVVSAKSDFALQAVTRHARELDPAGSRTLGLITKPDTLDRGSESEAAYVHLAQNKDVKFRLGWHLLKNRDFNTREATTTERDAAEEAFFSQSPWTVIDPLHLGVATLRPRLSNVLKDQILAQLPSLLMDVSEGIKDCKAKLDRLGAPRGTVHEQRRYLFQMSQSYSRLMKAAVDGIYSDAFFGSAKTEEGYQRRLRAVVQNTLIAFRDRMNKEGHRRRIVDFETEGRDSDDPPEVLRSDYVKEVRDLIRRSRGRELPGTFDPMVIGELFAEQSQPWRGILLELKDETLNAVYRTSTEILQHVAVEETAQNILRVVNSGIEELKQDLEAAFEQVLHPYQALHPITYNHYLTETVKKIQRERREQRIRAHVKAIYRVELQGSCRLGLDSDKLLELLALEDKDEMDSELVGSTTAVDYMEAYYKVALKTVVDNVSTHAVECRLIQKLPSILDTEKIHDMGDVEVTQLAADNEASVHERSRTNEKLSVLEKALSELKQLDGFRSIVAEAQIPRNVNGEATRSSAVPPRSESLRSVREEEAESQSLQSAVAEEYLVEIAPAYAPEPEPPVETYEDEVPVEYPAREPDDFFSGLSSSKKKKKKGMKVQSEFSSWHLLLSPPVAFVAVVAVVWLLSLLLLIWALQLAKVGSTNSTILHDIGISGVANAEHVELPIGLIPPAGVEVMRQGAPTTSERAGGCASHGMTTAEKGREGGDGPRMASWSARHRHVGSGRAGSPGQWRLPPATDATLPCLACHAILRRRRRRRRSKTRRFLCSIPPSSTPLHHQHPAPRQMDGSVDSKKVRPDGSSQAYGPSAAPSHGGTANHGHIGASIVDRPTQLRPASHPERVSPSRPVARTRRVATRRAPGKMARRPISAIERGTRPHCLVRFAGEAPIIIVKLLPRRGMRRPDPVIMGPRPVFAATHPRACSTAFERARIPREPRQKHDLQLTCDACAPNKQVFMTRRDVLDSQHEPFGDAFYYGPEFLSDRYRDDPATRAAHPQSDQTYKSILDHFAEVEKQGKRVFIKDMAYYLFPPEGQPTKIAESLGGGEEPGNPTVIPLDILRKFHFTFLIRHPRRSIPSYYRCVIPPLNEITGWNDFMPSETGYEELVRLFDYLIEQGIVDKDHLTVLDADDLLDKPEAMIKLYCERTGIEFDPKMLVWDQEDKEHAAKLFAKWNGFHDDVLGTDRLMARTHAQVRTIARAATTPELLVPNPSAQKTSTVESENKEWTDKYGPEAQKLIRELVDANIPHYDYLKQFCLKV</sequence>
<feature type="region of interest" description="Disordered" evidence="3">
    <location>
        <begin position="702"/>
        <end position="732"/>
    </location>
</feature>
<dbReference type="EMBL" id="LCWV01000020">
    <property type="protein sequence ID" value="PWI67159.1"/>
    <property type="molecule type" value="Genomic_DNA"/>
</dbReference>
<feature type="domain" description="Dynamin-type G" evidence="5">
    <location>
        <begin position="29"/>
        <end position="314"/>
    </location>
</feature>
<evidence type="ECO:0000256" key="3">
    <source>
        <dbReference type="SAM" id="MobiDB-lite"/>
    </source>
</evidence>
<evidence type="ECO:0000313" key="7">
    <source>
        <dbReference type="Proteomes" id="UP000245956"/>
    </source>
</evidence>
<dbReference type="PANTHER" id="PTHR11566">
    <property type="entry name" value="DYNAMIN"/>
    <property type="match status" value="1"/>
</dbReference>
<feature type="region of interest" description="Disordered" evidence="3">
    <location>
        <begin position="875"/>
        <end position="905"/>
    </location>
</feature>
<dbReference type="GO" id="GO:0008017">
    <property type="term" value="F:microtubule binding"/>
    <property type="evidence" value="ECO:0007669"/>
    <property type="project" value="TreeGrafter"/>
</dbReference>
<dbReference type="Proteomes" id="UP000245956">
    <property type="component" value="Unassembled WGS sequence"/>
</dbReference>
<keyword evidence="1" id="KW-0547">Nucleotide-binding</keyword>
<dbReference type="GO" id="GO:0000266">
    <property type="term" value="P:mitochondrial fission"/>
    <property type="evidence" value="ECO:0007669"/>
    <property type="project" value="TreeGrafter"/>
</dbReference>
<dbReference type="GO" id="GO:0006897">
    <property type="term" value="P:endocytosis"/>
    <property type="evidence" value="ECO:0007669"/>
    <property type="project" value="TreeGrafter"/>
</dbReference>
<dbReference type="GO" id="GO:0016020">
    <property type="term" value="C:membrane"/>
    <property type="evidence" value="ECO:0007669"/>
    <property type="project" value="TreeGrafter"/>
</dbReference>
<organism evidence="6 7">
    <name type="scientific">Purpureocillium lilacinum</name>
    <name type="common">Paecilomyces lilacinus</name>
    <dbReference type="NCBI Taxonomy" id="33203"/>
    <lineage>
        <taxon>Eukaryota</taxon>
        <taxon>Fungi</taxon>
        <taxon>Dikarya</taxon>
        <taxon>Ascomycota</taxon>
        <taxon>Pezizomycotina</taxon>
        <taxon>Sordariomycetes</taxon>
        <taxon>Hypocreomycetidae</taxon>
        <taxon>Hypocreales</taxon>
        <taxon>Ophiocordycipitaceae</taxon>
        <taxon>Purpureocillium</taxon>
    </lineage>
</organism>
<dbReference type="CDD" id="cd08771">
    <property type="entry name" value="DLP_1"/>
    <property type="match status" value="1"/>
</dbReference>
<evidence type="ECO:0000256" key="1">
    <source>
        <dbReference type="ARBA" id="ARBA00022741"/>
    </source>
</evidence>
<dbReference type="InterPro" id="IPR045063">
    <property type="entry name" value="Dynamin_N"/>
</dbReference>
<dbReference type="Gene3D" id="1.20.120.1240">
    <property type="entry name" value="Dynamin, middle domain"/>
    <property type="match status" value="1"/>
</dbReference>
<proteinExistence type="predicted"/>
<dbReference type="InterPro" id="IPR027417">
    <property type="entry name" value="P-loop_NTPase"/>
</dbReference>
<dbReference type="GO" id="GO:0003924">
    <property type="term" value="F:GTPase activity"/>
    <property type="evidence" value="ECO:0007669"/>
    <property type="project" value="InterPro"/>
</dbReference>
<evidence type="ECO:0000259" key="4">
    <source>
        <dbReference type="PROSITE" id="PS51388"/>
    </source>
</evidence>
<evidence type="ECO:0000259" key="5">
    <source>
        <dbReference type="PROSITE" id="PS51718"/>
    </source>
</evidence>
<evidence type="ECO:0008006" key="8">
    <source>
        <dbReference type="Google" id="ProtNLM"/>
    </source>
</evidence>
<dbReference type="PROSITE" id="PS51388">
    <property type="entry name" value="GED"/>
    <property type="match status" value="1"/>
</dbReference>
<feature type="region of interest" description="Disordered" evidence="3">
    <location>
        <begin position="84"/>
        <end position="106"/>
    </location>
</feature>
<dbReference type="GO" id="GO:0005525">
    <property type="term" value="F:GTP binding"/>
    <property type="evidence" value="ECO:0007669"/>
    <property type="project" value="InterPro"/>
</dbReference>
<dbReference type="Pfam" id="PF00350">
    <property type="entry name" value="Dynamin_N"/>
    <property type="match status" value="1"/>
</dbReference>
<name>A0A2U3DY22_PURLI</name>
<dbReference type="GO" id="GO:0005739">
    <property type="term" value="C:mitochondrion"/>
    <property type="evidence" value="ECO:0007669"/>
    <property type="project" value="TreeGrafter"/>
</dbReference>
<dbReference type="InterPro" id="IPR020850">
    <property type="entry name" value="GED_dom"/>
</dbReference>
<dbReference type="InterPro" id="IPR030381">
    <property type="entry name" value="G_DYNAMIN_dom"/>
</dbReference>
<feature type="domain" description="GED" evidence="4">
    <location>
        <begin position="599"/>
        <end position="690"/>
    </location>
</feature>
<dbReference type="FunFam" id="3.40.50.300:FF:001425">
    <property type="entry name" value="Dynamin GTPase, putative"/>
    <property type="match status" value="1"/>
</dbReference>
<comment type="caution">
    <text evidence="6">The sequence shown here is derived from an EMBL/GenBank/DDBJ whole genome shotgun (WGS) entry which is preliminary data.</text>
</comment>
<reference evidence="6 7" key="1">
    <citation type="journal article" date="2016" name="Front. Microbiol.">
        <title>Genome and transcriptome sequences reveal the specific parasitism of the nematophagous Purpureocillium lilacinum 36-1.</title>
        <authorList>
            <person name="Xie J."/>
            <person name="Li S."/>
            <person name="Mo C."/>
            <person name="Xiao X."/>
            <person name="Peng D."/>
            <person name="Wang G."/>
            <person name="Xiao Y."/>
        </authorList>
    </citation>
    <scope>NUCLEOTIDE SEQUENCE [LARGE SCALE GENOMIC DNA]</scope>
    <source>
        <strain evidence="6 7">36-1</strain>
    </source>
</reference>
<feature type="region of interest" description="Disordered" evidence="3">
    <location>
        <begin position="946"/>
        <end position="1056"/>
    </location>
</feature>
<protein>
    <recommendedName>
        <fullName evidence="8">Dynamin family protein</fullName>
    </recommendedName>
</protein>
<evidence type="ECO:0000256" key="2">
    <source>
        <dbReference type="ARBA" id="ARBA00023134"/>
    </source>
</evidence>
<feature type="compositionally biased region" description="Basic residues" evidence="3">
    <location>
        <begin position="946"/>
        <end position="956"/>
    </location>
</feature>
<accession>A0A2U3DY22</accession>
<dbReference type="GO" id="GO:0048312">
    <property type="term" value="P:intracellular distribution of mitochondria"/>
    <property type="evidence" value="ECO:0007669"/>
    <property type="project" value="TreeGrafter"/>
</dbReference>
<feature type="compositionally biased region" description="Basic residues" evidence="3">
    <location>
        <begin position="1040"/>
        <end position="1056"/>
    </location>
</feature>
<dbReference type="SUPFAM" id="SSF52540">
    <property type="entry name" value="P-loop containing nucleoside triphosphate hydrolases"/>
    <property type="match status" value="2"/>
</dbReference>
<dbReference type="GO" id="GO:0005874">
    <property type="term" value="C:microtubule"/>
    <property type="evidence" value="ECO:0007669"/>
    <property type="project" value="TreeGrafter"/>
</dbReference>
<dbReference type="PROSITE" id="PS51718">
    <property type="entry name" value="G_DYNAMIN_2"/>
    <property type="match status" value="1"/>
</dbReference>
<dbReference type="SMART" id="SM00053">
    <property type="entry name" value="DYNc"/>
    <property type="match status" value="1"/>
</dbReference>
<dbReference type="Pfam" id="PF01031">
    <property type="entry name" value="Dynamin_M"/>
    <property type="match status" value="1"/>
</dbReference>
<gene>
    <name evidence="6" type="ORF">PCL_04321</name>
</gene>
<keyword evidence="2" id="KW-0342">GTP-binding</keyword>
<feature type="compositionally biased region" description="Basic and acidic residues" evidence="3">
    <location>
        <begin position="88"/>
        <end position="101"/>
    </location>
</feature>
<dbReference type="PANTHER" id="PTHR11566:SF149">
    <property type="entry name" value="GTPASE, PUTATIVE (AFU_ORTHOLOGUE AFUA_6G11890)-RELATED"/>
    <property type="match status" value="1"/>
</dbReference>
<dbReference type="InterPro" id="IPR001401">
    <property type="entry name" value="Dynamin_GTPase"/>
</dbReference>
<dbReference type="InterPro" id="IPR000375">
    <property type="entry name" value="Dynamin_stalk"/>
</dbReference>
<dbReference type="GO" id="GO:0016559">
    <property type="term" value="P:peroxisome fission"/>
    <property type="evidence" value="ECO:0007669"/>
    <property type="project" value="TreeGrafter"/>
</dbReference>
<dbReference type="InterPro" id="IPR022812">
    <property type="entry name" value="Dynamin"/>
</dbReference>
<dbReference type="PRINTS" id="PR00195">
    <property type="entry name" value="DYNAMIN"/>
</dbReference>
<dbReference type="Gene3D" id="3.40.50.300">
    <property type="entry name" value="P-loop containing nucleotide triphosphate hydrolases"/>
    <property type="match status" value="2"/>
</dbReference>